<evidence type="ECO:0000256" key="2">
    <source>
        <dbReference type="SAM" id="SignalP"/>
    </source>
</evidence>
<dbReference type="Proteomes" id="UP000606974">
    <property type="component" value="Unassembled WGS sequence"/>
</dbReference>
<feature type="region of interest" description="Disordered" evidence="1">
    <location>
        <begin position="103"/>
        <end position="122"/>
    </location>
</feature>
<organism evidence="3 4">
    <name type="scientific">Endocarpon pusillum</name>
    <dbReference type="NCBI Taxonomy" id="364733"/>
    <lineage>
        <taxon>Eukaryota</taxon>
        <taxon>Fungi</taxon>
        <taxon>Dikarya</taxon>
        <taxon>Ascomycota</taxon>
        <taxon>Pezizomycotina</taxon>
        <taxon>Eurotiomycetes</taxon>
        <taxon>Chaetothyriomycetidae</taxon>
        <taxon>Verrucariales</taxon>
        <taxon>Verrucariaceae</taxon>
        <taxon>Endocarpon</taxon>
    </lineage>
</organism>
<evidence type="ECO:0000256" key="1">
    <source>
        <dbReference type="SAM" id="MobiDB-lite"/>
    </source>
</evidence>
<dbReference type="EMBL" id="JAACFV010000052">
    <property type="protein sequence ID" value="KAF7508611.1"/>
    <property type="molecule type" value="Genomic_DNA"/>
</dbReference>
<dbReference type="AlphaFoldDB" id="A0A8H7AKC5"/>
<evidence type="ECO:0000313" key="4">
    <source>
        <dbReference type="Proteomes" id="UP000606974"/>
    </source>
</evidence>
<evidence type="ECO:0008006" key="5">
    <source>
        <dbReference type="Google" id="ProtNLM"/>
    </source>
</evidence>
<proteinExistence type="predicted"/>
<protein>
    <recommendedName>
        <fullName evidence="5">Fungal N-terminal domain-containing protein</fullName>
    </recommendedName>
</protein>
<name>A0A8H7AKC5_9EURO</name>
<comment type="caution">
    <text evidence="3">The sequence shown here is derived from an EMBL/GenBank/DDBJ whole genome shotgun (WGS) entry which is preliminary data.</text>
</comment>
<accession>A0A8H7AKC5</accession>
<keyword evidence="4" id="KW-1185">Reference proteome</keyword>
<feature type="chain" id="PRO_5034592535" description="Fungal N-terminal domain-containing protein" evidence="2">
    <location>
        <begin position="18"/>
        <end position="122"/>
    </location>
</feature>
<reference evidence="3" key="1">
    <citation type="submission" date="2020-02" db="EMBL/GenBank/DDBJ databases">
        <authorList>
            <person name="Palmer J.M."/>
        </authorList>
    </citation>
    <scope>NUCLEOTIDE SEQUENCE</scope>
    <source>
        <strain evidence="3">EPUS1.4</strain>
        <tissue evidence="3">Thallus</tissue>
    </source>
</reference>
<feature type="signal peptide" evidence="2">
    <location>
        <begin position="1"/>
        <end position="17"/>
    </location>
</feature>
<dbReference type="OrthoDB" id="3559235at2759"/>
<sequence length="122" mass="13204">MGTPLLIIGGISAVVQILQTAIDIANRVKSANDKKGLTMVINRNQKEVGSLKEIVTIVNEEKALQTKAIFAEVMERADLAEKLADLLKTMEDASFISKFANGKDQKEELSNSTGDIAKASRT</sequence>
<keyword evidence="2" id="KW-0732">Signal</keyword>
<gene>
    <name evidence="3" type="ORF">GJ744_009160</name>
</gene>
<evidence type="ECO:0000313" key="3">
    <source>
        <dbReference type="EMBL" id="KAF7508611.1"/>
    </source>
</evidence>